<evidence type="ECO:0000313" key="1">
    <source>
        <dbReference type="Ensembl" id="ENSORLP00000032546.1"/>
    </source>
</evidence>
<protein>
    <submittedName>
        <fullName evidence="1">Uncharacterized protein</fullName>
    </submittedName>
</protein>
<reference evidence="1" key="3">
    <citation type="submission" date="2025-09" db="UniProtKB">
        <authorList>
            <consortium name="Ensembl"/>
        </authorList>
    </citation>
    <scope>IDENTIFICATION</scope>
    <source>
        <strain evidence="1">Hd-rR</strain>
    </source>
</reference>
<proteinExistence type="predicted"/>
<dbReference type="Ensembl" id="ENSORLT00000029937.1">
    <property type="protein sequence ID" value="ENSORLP00000032546.1"/>
    <property type="gene ID" value="ENSORLG00000030141.1"/>
</dbReference>
<reference evidence="1" key="2">
    <citation type="submission" date="2025-08" db="UniProtKB">
        <authorList>
            <consortium name="Ensembl"/>
        </authorList>
    </citation>
    <scope>IDENTIFICATION</scope>
    <source>
        <strain evidence="1">Hd-rR</strain>
    </source>
</reference>
<reference evidence="1 2" key="1">
    <citation type="journal article" date="2007" name="Nature">
        <title>The medaka draft genome and insights into vertebrate genome evolution.</title>
        <authorList>
            <person name="Kasahara M."/>
            <person name="Naruse K."/>
            <person name="Sasaki S."/>
            <person name="Nakatani Y."/>
            <person name="Qu W."/>
            <person name="Ahsan B."/>
            <person name="Yamada T."/>
            <person name="Nagayasu Y."/>
            <person name="Doi K."/>
            <person name="Kasai Y."/>
            <person name="Jindo T."/>
            <person name="Kobayashi D."/>
            <person name="Shimada A."/>
            <person name="Toyoda A."/>
            <person name="Kuroki Y."/>
            <person name="Fujiyama A."/>
            <person name="Sasaki T."/>
            <person name="Shimizu A."/>
            <person name="Asakawa S."/>
            <person name="Shimizu N."/>
            <person name="Hashimoto S."/>
            <person name="Yang J."/>
            <person name="Lee Y."/>
            <person name="Matsushima K."/>
            <person name="Sugano S."/>
            <person name="Sakaizumi M."/>
            <person name="Narita T."/>
            <person name="Ohishi K."/>
            <person name="Haga S."/>
            <person name="Ohta F."/>
            <person name="Nomoto H."/>
            <person name="Nogata K."/>
            <person name="Morishita T."/>
            <person name="Endo T."/>
            <person name="Shin-I T."/>
            <person name="Takeda H."/>
            <person name="Morishita S."/>
            <person name="Kohara Y."/>
        </authorList>
    </citation>
    <scope>NUCLEOTIDE SEQUENCE [LARGE SCALE GENOMIC DNA]</scope>
    <source>
        <strain evidence="1 2">Hd-rR</strain>
    </source>
</reference>
<organism evidence="1 2">
    <name type="scientific">Oryzias latipes</name>
    <name type="common">Japanese rice fish</name>
    <name type="synonym">Japanese killifish</name>
    <dbReference type="NCBI Taxonomy" id="8090"/>
    <lineage>
        <taxon>Eukaryota</taxon>
        <taxon>Metazoa</taxon>
        <taxon>Chordata</taxon>
        <taxon>Craniata</taxon>
        <taxon>Vertebrata</taxon>
        <taxon>Euteleostomi</taxon>
        <taxon>Actinopterygii</taxon>
        <taxon>Neopterygii</taxon>
        <taxon>Teleostei</taxon>
        <taxon>Neoteleostei</taxon>
        <taxon>Acanthomorphata</taxon>
        <taxon>Ovalentaria</taxon>
        <taxon>Atherinomorphae</taxon>
        <taxon>Beloniformes</taxon>
        <taxon>Adrianichthyidae</taxon>
        <taxon>Oryziinae</taxon>
        <taxon>Oryzias</taxon>
    </lineage>
</organism>
<dbReference type="GeneTree" id="ENSGT00940000178923"/>
<sequence length="134" mass="15599">MVYFKQLSRHNTPKQYNHQLYIHKVTNQIPSLFRGRPEHCNGFLMQCKLFLHQQAHHFPFKEAMVSFLSSLLSGEAPECLSAIWFGGSIVFHSYEAFTRLLKFVHVEDGEEEAPPRNAEVNIHEFKSKNRILIG</sequence>
<accession>A0A3B3HMJ6</accession>
<keyword evidence="2" id="KW-1185">Reference proteome</keyword>
<name>A0A3B3HMJ6_ORYLA</name>
<evidence type="ECO:0000313" key="2">
    <source>
        <dbReference type="Proteomes" id="UP000001038"/>
    </source>
</evidence>
<dbReference type="InParanoid" id="A0A3B3HMJ6"/>
<dbReference type="AlphaFoldDB" id="A0A3B3HMJ6"/>
<dbReference type="Proteomes" id="UP000001038">
    <property type="component" value="Chromosome 17"/>
</dbReference>